<keyword evidence="2" id="KW-1185">Reference proteome</keyword>
<dbReference type="Proteomes" id="UP000093053">
    <property type="component" value="Chromosome"/>
</dbReference>
<accession>A0A1B2HNE0</accession>
<proteinExistence type="predicted"/>
<dbReference type="KEGG" id="led:BBK82_27475"/>
<dbReference type="STRING" id="1586287.BBK82_27475"/>
<protein>
    <recommendedName>
        <fullName evidence="3">Leucine rich repeat variant</fullName>
    </recommendedName>
</protein>
<dbReference type="InterPro" id="IPR011989">
    <property type="entry name" value="ARM-like"/>
</dbReference>
<evidence type="ECO:0008006" key="3">
    <source>
        <dbReference type="Google" id="ProtNLM"/>
    </source>
</evidence>
<dbReference type="InterPro" id="IPR016024">
    <property type="entry name" value="ARM-type_fold"/>
</dbReference>
<evidence type="ECO:0000313" key="1">
    <source>
        <dbReference type="EMBL" id="ANZ39247.1"/>
    </source>
</evidence>
<dbReference type="OrthoDB" id="3699606at2"/>
<dbReference type="EMBL" id="CP016793">
    <property type="protein sequence ID" value="ANZ39247.1"/>
    <property type="molecule type" value="Genomic_DNA"/>
</dbReference>
<gene>
    <name evidence="1" type="ORF">BBK82_27475</name>
</gene>
<name>A0A1B2HNE0_9PSEU</name>
<dbReference type="Gene3D" id="1.25.10.10">
    <property type="entry name" value="Leucine-rich Repeat Variant"/>
    <property type="match status" value="1"/>
</dbReference>
<organism evidence="1 2">
    <name type="scientific">Lentzea guizhouensis</name>
    <dbReference type="NCBI Taxonomy" id="1586287"/>
    <lineage>
        <taxon>Bacteria</taxon>
        <taxon>Bacillati</taxon>
        <taxon>Actinomycetota</taxon>
        <taxon>Actinomycetes</taxon>
        <taxon>Pseudonocardiales</taxon>
        <taxon>Pseudonocardiaceae</taxon>
        <taxon>Lentzea</taxon>
    </lineage>
</organism>
<dbReference type="RefSeq" id="WP_065917589.1">
    <property type="nucleotide sequence ID" value="NZ_CP016793.1"/>
</dbReference>
<dbReference type="AlphaFoldDB" id="A0A1B2HNE0"/>
<sequence length="201" mass="21478">MNAEELRTLLAEGGDLSADQMSAVLATGDVKVISLALRSGLVDEAGIRTIAANTSLRWTLVHVPELPADVVDLLVDSDAVALVAQYRTLPAELAETLSRHPDRRVRRALARNASTPPALLARLSSEDFVSFALAENPATPVEVLVTLAAHESFAVRRVTALRTDLPPALYEQLARDENQVVRAALAGNPALPAAVRARLQP</sequence>
<reference evidence="1 2" key="1">
    <citation type="submission" date="2016-07" db="EMBL/GenBank/DDBJ databases">
        <title>Complete genome sequence of the Lentzea guizhouensis DHS C013.</title>
        <authorList>
            <person name="Cao C."/>
        </authorList>
    </citation>
    <scope>NUCLEOTIDE SEQUENCE [LARGE SCALE GENOMIC DNA]</scope>
    <source>
        <strain evidence="1 2">DHS C013</strain>
    </source>
</reference>
<evidence type="ECO:0000313" key="2">
    <source>
        <dbReference type="Proteomes" id="UP000093053"/>
    </source>
</evidence>
<dbReference type="SUPFAM" id="SSF48371">
    <property type="entry name" value="ARM repeat"/>
    <property type="match status" value="1"/>
</dbReference>